<dbReference type="Proteomes" id="UP000464374">
    <property type="component" value="Chromosome"/>
</dbReference>
<sequence>MKRKELFSMIGVILVSIGTVFLFSGCVTDFNGLFFGKEDTSVNWEMTAVDKVPSLNQLEKLSNLSKEASAIYRYADRAHAEGNKWYKFTAPEKEKEEYYAYKKTNGNSYIWEVYKKR</sequence>
<evidence type="ECO:0000313" key="2">
    <source>
        <dbReference type="EMBL" id="QHX44448.1"/>
    </source>
</evidence>
<keyword evidence="1" id="KW-0812">Transmembrane</keyword>
<evidence type="ECO:0000256" key="1">
    <source>
        <dbReference type="SAM" id="Phobius"/>
    </source>
</evidence>
<proteinExistence type="predicted"/>
<name>A0A6P1Y3U1_9SPIR</name>
<dbReference type="PROSITE" id="PS51257">
    <property type="entry name" value="PROKAR_LIPOPROTEIN"/>
    <property type="match status" value="1"/>
</dbReference>
<dbReference type="KEGG" id="trz:GWP43_02050"/>
<feature type="transmembrane region" description="Helical" evidence="1">
    <location>
        <begin position="6"/>
        <end position="27"/>
    </location>
</feature>
<dbReference type="AlphaFoldDB" id="A0A6P1Y3U1"/>
<organism evidence="2 3">
    <name type="scientific">Treponema vincentii</name>
    <dbReference type="NCBI Taxonomy" id="69710"/>
    <lineage>
        <taxon>Bacteria</taxon>
        <taxon>Pseudomonadati</taxon>
        <taxon>Spirochaetota</taxon>
        <taxon>Spirochaetia</taxon>
        <taxon>Spirochaetales</taxon>
        <taxon>Treponemataceae</taxon>
        <taxon>Treponema</taxon>
    </lineage>
</organism>
<protein>
    <submittedName>
        <fullName evidence="2">Glycosyltransferase</fullName>
    </submittedName>
</protein>
<dbReference type="GO" id="GO:0016740">
    <property type="term" value="F:transferase activity"/>
    <property type="evidence" value="ECO:0007669"/>
    <property type="project" value="UniProtKB-KW"/>
</dbReference>
<keyword evidence="2" id="KW-0808">Transferase</keyword>
<keyword evidence="1" id="KW-1133">Transmembrane helix</keyword>
<keyword evidence="1" id="KW-0472">Membrane</keyword>
<accession>A0A6P1Y3U1</accession>
<dbReference type="EMBL" id="CP048020">
    <property type="protein sequence ID" value="QHX44448.1"/>
    <property type="molecule type" value="Genomic_DNA"/>
</dbReference>
<evidence type="ECO:0000313" key="3">
    <source>
        <dbReference type="Proteomes" id="UP000464374"/>
    </source>
</evidence>
<reference evidence="2 3" key="1">
    <citation type="submission" date="2020-01" db="EMBL/GenBank/DDBJ databases">
        <title>Complete genome sequence of a human oral phylogroup 1 Treponema sp. strain ATCC 700766, originally isolated from periodontitis dental plaque.</title>
        <authorList>
            <person name="Chan Y."/>
            <person name="Huo Y.-B."/>
            <person name="Yu X.-L."/>
            <person name="Zeng H."/>
            <person name="Leung W.-K."/>
            <person name="Watt R.M."/>
        </authorList>
    </citation>
    <scope>NUCLEOTIDE SEQUENCE [LARGE SCALE GENOMIC DNA]</scope>
    <source>
        <strain evidence="2 3">OMZ 804</strain>
    </source>
</reference>
<gene>
    <name evidence="2" type="ORF">GWP43_02050</name>
</gene>